<dbReference type="SUPFAM" id="SSF51735">
    <property type="entry name" value="NAD(P)-binding Rossmann-fold domains"/>
    <property type="match status" value="1"/>
</dbReference>
<dbReference type="EMBL" id="LNIX01000006">
    <property type="protein sequence ID" value="OXA52487.1"/>
    <property type="molecule type" value="Genomic_DNA"/>
</dbReference>
<comment type="catalytic activity">
    <reaction evidence="9">
        <text>(1R,2R)-1,2-dihydrobenzene-1,2-diol + NADP(+) = catechol + NADPH + H(+)</text>
        <dbReference type="Rhea" id="RHEA:16729"/>
        <dbReference type="ChEBI" id="CHEBI:10702"/>
        <dbReference type="ChEBI" id="CHEBI:15378"/>
        <dbReference type="ChEBI" id="CHEBI:18135"/>
        <dbReference type="ChEBI" id="CHEBI:57783"/>
        <dbReference type="ChEBI" id="CHEBI:58349"/>
        <dbReference type="EC" id="1.3.1.20"/>
    </reaction>
</comment>
<evidence type="ECO:0000256" key="2">
    <source>
        <dbReference type="ARBA" id="ARBA00023002"/>
    </source>
</evidence>
<evidence type="ECO:0000256" key="7">
    <source>
        <dbReference type="ARBA" id="ARBA00042988"/>
    </source>
</evidence>
<comment type="caution">
    <text evidence="13">The sequence shown here is derived from an EMBL/GenBank/DDBJ whole genome shotgun (WGS) entry which is preliminary data.</text>
</comment>
<evidence type="ECO:0000313" key="13">
    <source>
        <dbReference type="EMBL" id="OXA52487.1"/>
    </source>
</evidence>
<dbReference type="InterPro" id="IPR000683">
    <property type="entry name" value="Gfo/Idh/MocA-like_OxRdtase_N"/>
</dbReference>
<dbReference type="InterPro" id="IPR055170">
    <property type="entry name" value="GFO_IDH_MocA-like_dom"/>
</dbReference>
<reference evidence="13 14" key="1">
    <citation type="submission" date="2015-12" db="EMBL/GenBank/DDBJ databases">
        <title>The genome of Folsomia candida.</title>
        <authorList>
            <person name="Faddeeva A."/>
            <person name="Derks M.F."/>
            <person name="Anvar Y."/>
            <person name="Smit S."/>
            <person name="Van Straalen N."/>
            <person name="Roelofs D."/>
        </authorList>
    </citation>
    <scope>NUCLEOTIDE SEQUENCE [LARGE SCALE GENOMIC DNA]</scope>
    <source>
        <strain evidence="13 14">VU population</strain>
        <tissue evidence="13">Whole body</tissue>
    </source>
</reference>
<dbReference type="AlphaFoldDB" id="A0A226E6B7"/>
<protein>
    <recommendedName>
        <fullName evidence="5">Trans-1,2-dihydrobenzene-1,2-diol dehydrogenase</fullName>
        <ecNumber evidence="4">1.1.1.179</ecNumber>
        <ecNumber evidence="3">1.3.1.20</ecNumber>
    </recommendedName>
    <alternativeName>
        <fullName evidence="8">D-xylose 1-dehydrogenase</fullName>
    </alternativeName>
    <alternativeName>
        <fullName evidence="7">D-xylose-NADP dehydrogenase</fullName>
    </alternativeName>
    <alternativeName>
        <fullName evidence="6">Dimeric dihydrodiol dehydrogenase</fullName>
    </alternativeName>
</protein>
<dbReference type="GO" id="GO:0047115">
    <property type="term" value="F:trans-1,2-dihydrobenzene-1,2-diol dehydrogenase activity"/>
    <property type="evidence" value="ECO:0007669"/>
    <property type="project" value="UniProtKB-EC"/>
</dbReference>
<keyword evidence="14" id="KW-1185">Reference proteome</keyword>
<accession>A0A226E6B7</accession>
<dbReference type="Gene3D" id="3.30.360.10">
    <property type="entry name" value="Dihydrodipicolinate Reductase, domain 2"/>
    <property type="match status" value="1"/>
</dbReference>
<dbReference type="EC" id="1.1.1.179" evidence="4"/>
<dbReference type="Pfam" id="PF22725">
    <property type="entry name" value="GFO_IDH_MocA_C3"/>
    <property type="match status" value="1"/>
</dbReference>
<dbReference type="InterPro" id="IPR050984">
    <property type="entry name" value="Gfo/Idh/MocA_domain"/>
</dbReference>
<comment type="similarity">
    <text evidence="1">Belongs to the Gfo/Idh/MocA family.</text>
</comment>
<comment type="catalytic activity">
    <reaction evidence="10">
        <text>D-xylose + NADP(+) = D-xylono-1,5-lactone + NADPH + H(+)</text>
        <dbReference type="Rhea" id="RHEA:22000"/>
        <dbReference type="ChEBI" id="CHEBI:15378"/>
        <dbReference type="ChEBI" id="CHEBI:15867"/>
        <dbReference type="ChEBI" id="CHEBI:53455"/>
        <dbReference type="ChEBI" id="CHEBI:57783"/>
        <dbReference type="ChEBI" id="CHEBI:58349"/>
        <dbReference type="EC" id="1.1.1.179"/>
    </reaction>
</comment>
<dbReference type="PANTHER" id="PTHR22604:SF105">
    <property type="entry name" value="TRANS-1,2-DIHYDROBENZENE-1,2-DIOL DEHYDROGENASE"/>
    <property type="match status" value="1"/>
</dbReference>
<evidence type="ECO:0000259" key="11">
    <source>
        <dbReference type="Pfam" id="PF01408"/>
    </source>
</evidence>
<dbReference type="EC" id="1.3.1.20" evidence="3"/>
<dbReference type="Gene3D" id="3.40.50.720">
    <property type="entry name" value="NAD(P)-binding Rossmann-like Domain"/>
    <property type="match status" value="1"/>
</dbReference>
<dbReference type="GO" id="GO:0047837">
    <property type="term" value="F:D-xylose 1-dehydrogenase (NADP+) activity"/>
    <property type="evidence" value="ECO:0007669"/>
    <property type="project" value="UniProtKB-EC"/>
</dbReference>
<feature type="domain" description="Gfo/Idh/MocA-like oxidoreductase N-terminal" evidence="11">
    <location>
        <begin position="6"/>
        <end position="127"/>
    </location>
</feature>
<evidence type="ECO:0000256" key="8">
    <source>
        <dbReference type="ARBA" id="ARBA00043025"/>
    </source>
</evidence>
<dbReference type="OMA" id="CPSKYRI"/>
<dbReference type="Pfam" id="PF01408">
    <property type="entry name" value="GFO_IDH_MocA"/>
    <property type="match status" value="1"/>
</dbReference>
<keyword evidence="2" id="KW-0560">Oxidoreductase</keyword>
<evidence type="ECO:0000256" key="1">
    <source>
        <dbReference type="ARBA" id="ARBA00010928"/>
    </source>
</evidence>
<evidence type="ECO:0000259" key="12">
    <source>
        <dbReference type="Pfam" id="PF22725"/>
    </source>
</evidence>
<evidence type="ECO:0000256" key="4">
    <source>
        <dbReference type="ARBA" id="ARBA00038984"/>
    </source>
</evidence>
<dbReference type="SUPFAM" id="SSF55347">
    <property type="entry name" value="Glyceraldehyde-3-phosphate dehydrogenase-like, C-terminal domain"/>
    <property type="match status" value="1"/>
</dbReference>
<dbReference type="GO" id="GO:0000166">
    <property type="term" value="F:nucleotide binding"/>
    <property type="evidence" value="ECO:0007669"/>
    <property type="project" value="InterPro"/>
</dbReference>
<dbReference type="PANTHER" id="PTHR22604">
    <property type="entry name" value="OXIDOREDUCTASES"/>
    <property type="match status" value="1"/>
</dbReference>
<feature type="domain" description="GFO/IDH/MocA-like oxidoreductase" evidence="12">
    <location>
        <begin position="136"/>
        <end position="249"/>
    </location>
</feature>
<evidence type="ECO:0000256" key="10">
    <source>
        <dbReference type="ARBA" id="ARBA00049233"/>
    </source>
</evidence>
<proteinExistence type="inferred from homology"/>
<sequence length="353" mass="39115">MKTTSLRWGFFGAGKCTHDFVSALKLLPLDHHKVVGIASRDSNKAEDFAEKLGIEQAFGNYSELAESDNVDIIYIGTVNSEHFHQAKLALLHGKHVLCEKPVCINRAQVEELVAIAKDKDLFFMEGFWTFFFPATRKLLEEIKQGSIGKVVQMTVEIGNKFYHLDRFSRKDIGGGTLLNHGVYGLMFAHQIFGQPSSISASGIISASGTDESVAITLTYRDTAQIASIICSSKVNMPGELRVIGTQGMLKLKFPFWAPTILETPTETLQFDLPLNLEAIKFNNLNSSGFTYEAETVRQCILNGWRECPIVGWNASRAVMGVADEVRRQLGIVFPHDNNTLHASEICADKGQRA</sequence>
<name>A0A226E6B7_FOLCA</name>
<dbReference type="Proteomes" id="UP000198287">
    <property type="component" value="Unassembled WGS sequence"/>
</dbReference>
<dbReference type="InterPro" id="IPR036291">
    <property type="entry name" value="NAD(P)-bd_dom_sf"/>
</dbReference>
<organism evidence="13 14">
    <name type="scientific">Folsomia candida</name>
    <name type="common">Springtail</name>
    <dbReference type="NCBI Taxonomy" id="158441"/>
    <lineage>
        <taxon>Eukaryota</taxon>
        <taxon>Metazoa</taxon>
        <taxon>Ecdysozoa</taxon>
        <taxon>Arthropoda</taxon>
        <taxon>Hexapoda</taxon>
        <taxon>Collembola</taxon>
        <taxon>Entomobryomorpha</taxon>
        <taxon>Isotomoidea</taxon>
        <taxon>Isotomidae</taxon>
        <taxon>Proisotominae</taxon>
        <taxon>Folsomia</taxon>
    </lineage>
</organism>
<evidence type="ECO:0000256" key="5">
    <source>
        <dbReference type="ARBA" id="ARBA00040603"/>
    </source>
</evidence>
<evidence type="ECO:0000313" key="14">
    <source>
        <dbReference type="Proteomes" id="UP000198287"/>
    </source>
</evidence>
<gene>
    <name evidence="13" type="ORF">Fcan01_12159</name>
</gene>
<evidence type="ECO:0000256" key="6">
    <source>
        <dbReference type="ARBA" id="ARBA00042926"/>
    </source>
</evidence>
<dbReference type="OrthoDB" id="8250309at2759"/>
<evidence type="ECO:0000256" key="9">
    <source>
        <dbReference type="ARBA" id="ARBA00047423"/>
    </source>
</evidence>
<dbReference type="STRING" id="158441.A0A226E6B7"/>
<evidence type="ECO:0000256" key="3">
    <source>
        <dbReference type="ARBA" id="ARBA00038853"/>
    </source>
</evidence>